<dbReference type="PANTHER" id="PTHR30024">
    <property type="entry name" value="ALIPHATIC SULFONATES-BINDING PROTEIN-RELATED"/>
    <property type="match status" value="1"/>
</dbReference>
<reference evidence="10" key="1">
    <citation type="submission" date="2020-06" db="EMBL/GenBank/DDBJ databases">
        <title>Nostoc edaphicum CCNP1411 genome.</title>
        <authorList>
            <person name="Fidor A."/>
            <person name="Grabski M."/>
            <person name="Gawor J."/>
            <person name="Gromadka R."/>
            <person name="Wegrzyn G."/>
            <person name="Mazur-Marzec H."/>
        </authorList>
    </citation>
    <scope>NUCLEOTIDE SEQUENCE [LARGE SCALE GENOMIC DNA]</scope>
    <source>
        <strain evidence="10">CCNP1411</strain>
    </source>
</reference>
<name>A0A7D7Q9K3_9NOSO</name>
<protein>
    <recommendedName>
        <fullName evidence="6">Putative aliphatic sulfonates-binding protein</fullName>
    </recommendedName>
</protein>
<evidence type="ECO:0000256" key="4">
    <source>
        <dbReference type="ARBA" id="ARBA00022729"/>
    </source>
</evidence>
<dbReference type="InterPro" id="IPR010067">
    <property type="entry name" value="ABC_SsuA_sub-bd"/>
</dbReference>
<evidence type="ECO:0000259" key="8">
    <source>
        <dbReference type="Pfam" id="PF09084"/>
    </source>
</evidence>
<keyword evidence="3" id="KW-0813">Transport</keyword>
<organism evidence="9 10">
    <name type="scientific">Nostoc edaphicum CCNP1411</name>
    <dbReference type="NCBI Taxonomy" id="1472755"/>
    <lineage>
        <taxon>Bacteria</taxon>
        <taxon>Bacillati</taxon>
        <taxon>Cyanobacteriota</taxon>
        <taxon>Cyanophyceae</taxon>
        <taxon>Nostocales</taxon>
        <taxon>Nostocaceae</taxon>
        <taxon>Nostoc</taxon>
    </lineage>
</organism>
<dbReference type="GO" id="GO:0042597">
    <property type="term" value="C:periplasmic space"/>
    <property type="evidence" value="ECO:0007669"/>
    <property type="project" value="UniProtKB-SubCell"/>
</dbReference>
<evidence type="ECO:0000256" key="7">
    <source>
        <dbReference type="SAM" id="SignalP"/>
    </source>
</evidence>
<feature type="signal peptide" evidence="7">
    <location>
        <begin position="1"/>
        <end position="31"/>
    </location>
</feature>
<dbReference type="NCBIfam" id="TIGR01728">
    <property type="entry name" value="SsuA_fam"/>
    <property type="match status" value="1"/>
</dbReference>
<comment type="subcellular location">
    <subcellularLocation>
        <location evidence="1">Periplasm</location>
    </subcellularLocation>
</comment>
<feature type="domain" description="SsuA/THI5-like" evidence="8">
    <location>
        <begin position="95"/>
        <end position="259"/>
    </location>
</feature>
<accession>A0A7D7Q9K3</accession>
<evidence type="ECO:0000256" key="1">
    <source>
        <dbReference type="ARBA" id="ARBA00004418"/>
    </source>
</evidence>
<dbReference type="EMBL" id="CP054698">
    <property type="protein sequence ID" value="QMS87875.1"/>
    <property type="molecule type" value="Genomic_DNA"/>
</dbReference>
<dbReference type="Pfam" id="PF09084">
    <property type="entry name" value="NMT1"/>
    <property type="match status" value="1"/>
</dbReference>
<dbReference type="GO" id="GO:0016020">
    <property type="term" value="C:membrane"/>
    <property type="evidence" value="ECO:0007669"/>
    <property type="project" value="InterPro"/>
</dbReference>
<comment type="function">
    <text evidence="5">Part of a binding-protein-dependent transport system for aliphatic sulfonates. Putative binding protein.</text>
</comment>
<gene>
    <name evidence="9" type="ORF">HUN01_09855</name>
</gene>
<keyword evidence="4 7" id="KW-0732">Signal</keyword>
<dbReference type="Gene3D" id="3.40.190.10">
    <property type="entry name" value="Periplasmic binding protein-like II"/>
    <property type="match status" value="2"/>
</dbReference>
<evidence type="ECO:0000256" key="2">
    <source>
        <dbReference type="ARBA" id="ARBA00010742"/>
    </source>
</evidence>
<dbReference type="FunFam" id="3.40.190.10:FF:000050">
    <property type="entry name" value="Sulfonate ABC transporter substrate-binding protein"/>
    <property type="match status" value="1"/>
</dbReference>
<dbReference type="InterPro" id="IPR015168">
    <property type="entry name" value="SsuA/THI5"/>
</dbReference>
<evidence type="ECO:0000256" key="3">
    <source>
        <dbReference type="ARBA" id="ARBA00022448"/>
    </source>
</evidence>
<feature type="chain" id="PRO_5028891120" description="Putative aliphatic sulfonates-binding protein" evidence="7">
    <location>
        <begin position="32"/>
        <end position="339"/>
    </location>
</feature>
<comment type="similarity">
    <text evidence="2">Belongs to the bacterial solute-binding protein SsuA/TauA family.</text>
</comment>
<dbReference type="GO" id="GO:0042626">
    <property type="term" value="F:ATPase-coupled transmembrane transporter activity"/>
    <property type="evidence" value="ECO:0007669"/>
    <property type="project" value="InterPro"/>
</dbReference>
<dbReference type="KEGG" id="ned:HUN01_09855"/>
<keyword evidence="10" id="KW-1185">Reference proteome</keyword>
<dbReference type="AlphaFoldDB" id="A0A7D7Q9K3"/>
<evidence type="ECO:0000256" key="5">
    <source>
        <dbReference type="ARBA" id="ARBA00055538"/>
    </source>
</evidence>
<proteinExistence type="inferred from homology"/>
<sequence>MPQRSTKSLSALLVASSWLGLAISGCTPSNSANTNTTAQNVSNQTQEKTSLIRLGYQKGGVVPIARQRGELAKKLAAQNIKAEWAGPFDRCATLLQAISANQADIGGCGDIPGLSAIAAGQDICIGAVQRPRPESLSSAIVVRGNSPIRKPADLVGKKVAVNQAGAGEYLLLKVLEKENISKDKVQRVFLAPTDAAPALYQGTVDAWAVWEPYISVAKLEHGARRITTTHPAPTYNVMLVRNEAAAKSPEAVKAAFSGLGEEYDWLNTNTAKSAEFLVKDIKISPAVAKQVIENQGPQLLVTPNADDVAKIQKTADWMLEQKILPKRVDVAATICPTAK</sequence>
<evidence type="ECO:0000313" key="9">
    <source>
        <dbReference type="EMBL" id="QMS87875.1"/>
    </source>
</evidence>
<dbReference type="PANTHER" id="PTHR30024:SF42">
    <property type="entry name" value="ALIPHATIC SULFONATES-BINDING PROTEIN-RELATED"/>
    <property type="match status" value="1"/>
</dbReference>
<dbReference type="Proteomes" id="UP000514713">
    <property type="component" value="Chromosome"/>
</dbReference>
<dbReference type="SUPFAM" id="SSF53850">
    <property type="entry name" value="Periplasmic binding protein-like II"/>
    <property type="match status" value="1"/>
</dbReference>
<evidence type="ECO:0000256" key="6">
    <source>
        <dbReference type="ARBA" id="ARBA00070228"/>
    </source>
</evidence>
<evidence type="ECO:0000313" key="10">
    <source>
        <dbReference type="Proteomes" id="UP000514713"/>
    </source>
</evidence>
<dbReference type="PROSITE" id="PS51257">
    <property type="entry name" value="PROKAR_LIPOPROTEIN"/>
    <property type="match status" value="1"/>
</dbReference>